<feature type="transmembrane region" description="Helical" evidence="1">
    <location>
        <begin position="36"/>
        <end position="60"/>
    </location>
</feature>
<protein>
    <submittedName>
        <fullName evidence="3">DedA family protein</fullName>
    </submittedName>
</protein>
<feature type="transmembrane region" description="Helical" evidence="1">
    <location>
        <begin position="113"/>
        <end position="137"/>
    </location>
</feature>
<dbReference type="OrthoDB" id="9814483at2"/>
<dbReference type="InterPro" id="IPR032816">
    <property type="entry name" value="VTT_dom"/>
</dbReference>
<keyword evidence="1" id="KW-0472">Membrane</keyword>
<evidence type="ECO:0000256" key="1">
    <source>
        <dbReference type="SAM" id="Phobius"/>
    </source>
</evidence>
<reference evidence="3 4" key="1">
    <citation type="submission" date="2019-09" db="EMBL/GenBank/DDBJ databases">
        <title>Ecophysiology of the spiral-shaped methanotroph Methylospira mobilis as revealed by the complete genome sequence.</title>
        <authorList>
            <person name="Oshkin I.Y."/>
            <person name="Dedysh S.N."/>
            <person name="Miroshnikov K."/>
            <person name="Danilova O.V."/>
            <person name="Hakobyan A."/>
            <person name="Liesack W."/>
        </authorList>
    </citation>
    <scope>NUCLEOTIDE SEQUENCE [LARGE SCALE GENOMIC DNA]</scope>
    <source>
        <strain evidence="3 4">Shm1</strain>
    </source>
</reference>
<dbReference type="PANTHER" id="PTHR42709">
    <property type="entry name" value="ALKALINE PHOSPHATASE LIKE PROTEIN"/>
    <property type="match status" value="1"/>
</dbReference>
<dbReference type="GO" id="GO:0005886">
    <property type="term" value="C:plasma membrane"/>
    <property type="evidence" value="ECO:0007669"/>
    <property type="project" value="UniProtKB-ARBA"/>
</dbReference>
<organism evidence="3 4">
    <name type="scientific">Candidatus Methylospira mobilis</name>
    <dbReference type="NCBI Taxonomy" id="1808979"/>
    <lineage>
        <taxon>Bacteria</taxon>
        <taxon>Pseudomonadati</taxon>
        <taxon>Pseudomonadota</taxon>
        <taxon>Gammaproteobacteria</taxon>
        <taxon>Methylococcales</taxon>
        <taxon>Methylococcaceae</taxon>
        <taxon>Candidatus Methylospira</taxon>
    </lineage>
</organism>
<dbReference type="AlphaFoldDB" id="A0A5Q0BMI2"/>
<evidence type="ECO:0000313" key="4">
    <source>
        <dbReference type="Proteomes" id="UP000325755"/>
    </source>
</evidence>
<dbReference type="KEGG" id="mmob:F6R98_15590"/>
<keyword evidence="1" id="KW-1133">Transmembrane helix</keyword>
<dbReference type="InterPro" id="IPR051311">
    <property type="entry name" value="DedA_domain"/>
</dbReference>
<keyword evidence="4" id="KW-1185">Reference proteome</keyword>
<feature type="domain" description="VTT" evidence="2">
    <location>
        <begin position="33"/>
        <end position="132"/>
    </location>
</feature>
<gene>
    <name evidence="3" type="ORF">F6R98_15590</name>
</gene>
<dbReference type="InParanoid" id="A0A5Q0BMI2"/>
<accession>A0A5Q0BMI2</accession>
<name>A0A5Q0BMI2_9GAMM</name>
<dbReference type="PANTHER" id="PTHR42709:SF4">
    <property type="entry name" value="INNER MEMBRANE PROTEIN YQAA"/>
    <property type="match status" value="1"/>
</dbReference>
<sequence>MAYIGLFMSAFVSSTVAPGGSEAVLAYMAIQDYSAPWLIVVATLGNTLGAVSTWYLGLWVARKYPADRVMNDRQRQGIAWVRRWGAPVLLLSWLPVAGDAFCFAAGWLRLPLLLSALLILAGKAARYAVVVQLAGMVGA</sequence>
<keyword evidence="1" id="KW-0812">Transmembrane</keyword>
<proteinExistence type="predicted"/>
<dbReference type="EMBL" id="CP044205">
    <property type="protein sequence ID" value="QFY45145.1"/>
    <property type="molecule type" value="Genomic_DNA"/>
</dbReference>
<evidence type="ECO:0000259" key="2">
    <source>
        <dbReference type="Pfam" id="PF09335"/>
    </source>
</evidence>
<evidence type="ECO:0000313" key="3">
    <source>
        <dbReference type="EMBL" id="QFY45145.1"/>
    </source>
</evidence>
<feature type="transmembrane region" description="Helical" evidence="1">
    <location>
        <begin position="81"/>
        <end position="107"/>
    </location>
</feature>
<dbReference type="Pfam" id="PF09335">
    <property type="entry name" value="VTT_dom"/>
    <property type="match status" value="1"/>
</dbReference>
<dbReference type="FunCoup" id="A0A5Q0BMI2">
    <property type="interactions" value="47"/>
</dbReference>
<dbReference type="Proteomes" id="UP000325755">
    <property type="component" value="Chromosome"/>
</dbReference>